<dbReference type="AlphaFoldDB" id="A0A251TVP6"/>
<dbReference type="Gramene" id="mRNA:HanXRQr2_Chr09g0396131">
    <property type="protein sequence ID" value="mRNA:HanXRQr2_Chr09g0396131"/>
    <property type="gene ID" value="HanXRQr2_Chr09g0396131"/>
</dbReference>
<accession>A0A251TVP6</accession>
<dbReference type="EMBL" id="MNCJ02000324">
    <property type="protein sequence ID" value="KAF5791557.1"/>
    <property type="molecule type" value="Genomic_DNA"/>
</dbReference>
<reference evidence="1" key="3">
    <citation type="submission" date="2020-06" db="EMBL/GenBank/DDBJ databases">
        <title>Helianthus annuus Genome sequencing and assembly Release 2.</title>
        <authorList>
            <person name="Gouzy J."/>
            <person name="Langlade N."/>
            <person name="Munos S."/>
        </authorList>
    </citation>
    <scope>NUCLEOTIDE SEQUENCE</scope>
    <source>
        <tissue evidence="1">Leaves</tissue>
    </source>
</reference>
<reference evidence="1 3" key="1">
    <citation type="journal article" date="2017" name="Nature">
        <title>The sunflower genome provides insights into oil metabolism, flowering and Asterid evolution.</title>
        <authorList>
            <person name="Badouin H."/>
            <person name="Gouzy J."/>
            <person name="Grassa C.J."/>
            <person name="Murat F."/>
            <person name="Staton S.E."/>
            <person name="Cottret L."/>
            <person name="Lelandais-Briere C."/>
            <person name="Owens G.L."/>
            <person name="Carrere S."/>
            <person name="Mayjonade B."/>
            <person name="Legrand L."/>
            <person name="Gill N."/>
            <person name="Kane N.C."/>
            <person name="Bowers J.E."/>
            <person name="Hubner S."/>
            <person name="Bellec A."/>
            <person name="Berard A."/>
            <person name="Berges H."/>
            <person name="Blanchet N."/>
            <person name="Boniface M.C."/>
            <person name="Brunel D."/>
            <person name="Catrice O."/>
            <person name="Chaidir N."/>
            <person name="Claudel C."/>
            <person name="Donnadieu C."/>
            <person name="Faraut T."/>
            <person name="Fievet G."/>
            <person name="Helmstetter N."/>
            <person name="King M."/>
            <person name="Knapp S.J."/>
            <person name="Lai Z."/>
            <person name="Le Paslier M.C."/>
            <person name="Lippi Y."/>
            <person name="Lorenzon L."/>
            <person name="Mandel J.R."/>
            <person name="Marage G."/>
            <person name="Marchand G."/>
            <person name="Marquand E."/>
            <person name="Bret-Mestries E."/>
            <person name="Morien E."/>
            <person name="Nambeesan S."/>
            <person name="Nguyen T."/>
            <person name="Pegot-Espagnet P."/>
            <person name="Pouilly N."/>
            <person name="Raftis F."/>
            <person name="Sallet E."/>
            <person name="Schiex T."/>
            <person name="Thomas J."/>
            <person name="Vandecasteele C."/>
            <person name="Vares D."/>
            <person name="Vear F."/>
            <person name="Vautrin S."/>
            <person name="Crespi M."/>
            <person name="Mangin B."/>
            <person name="Burke J.M."/>
            <person name="Salse J."/>
            <person name="Munos S."/>
            <person name="Vincourt P."/>
            <person name="Rieseberg L.H."/>
            <person name="Langlade N.B."/>
        </authorList>
    </citation>
    <scope>NUCLEOTIDE SEQUENCE [LARGE SCALE GENOMIC DNA]</scope>
    <source>
        <strain evidence="3">cv. SF193</strain>
        <tissue evidence="1">Leaves</tissue>
    </source>
</reference>
<sequence length="77" mass="8887">MIFTMCELTSKSLSANLILLFYTELSRQQHFVYQVMPRRCLNYYTSYFGYILAGILHISELLGAKIRGTGFARAELL</sequence>
<evidence type="ECO:0000313" key="3">
    <source>
        <dbReference type="Proteomes" id="UP000215914"/>
    </source>
</evidence>
<keyword evidence="3" id="KW-1185">Reference proteome</keyword>
<dbReference type="EMBL" id="CM007898">
    <property type="protein sequence ID" value="OTG14984.1"/>
    <property type="molecule type" value="Genomic_DNA"/>
</dbReference>
<protein>
    <submittedName>
        <fullName evidence="2">Uncharacterized protein</fullName>
    </submittedName>
</protein>
<dbReference type="InParanoid" id="A0A251TVP6"/>
<gene>
    <name evidence="2" type="ORF">HannXRQ_Chr09g0255401</name>
    <name evidence="1" type="ORF">HanXRQr2_Chr09g0396131</name>
</gene>
<proteinExistence type="predicted"/>
<dbReference type="Proteomes" id="UP000215914">
    <property type="component" value="Chromosome 9"/>
</dbReference>
<evidence type="ECO:0000313" key="2">
    <source>
        <dbReference type="EMBL" id="OTG14984.1"/>
    </source>
</evidence>
<reference evidence="2" key="2">
    <citation type="submission" date="2017-02" db="EMBL/GenBank/DDBJ databases">
        <title>Sunflower complete genome.</title>
        <authorList>
            <person name="Langlade N."/>
            <person name="Munos S."/>
        </authorList>
    </citation>
    <scope>NUCLEOTIDE SEQUENCE [LARGE SCALE GENOMIC DNA]</scope>
    <source>
        <tissue evidence="2">Leaves</tissue>
    </source>
</reference>
<evidence type="ECO:0000313" key="1">
    <source>
        <dbReference type="EMBL" id="KAF5791557.1"/>
    </source>
</evidence>
<organism evidence="2 3">
    <name type="scientific">Helianthus annuus</name>
    <name type="common">Common sunflower</name>
    <dbReference type="NCBI Taxonomy" id="4232"/>
    <lineage>
        <taxon>Eukaryota</taxon>
        <taxon>Viridiplantae</taxon>
        <taxon>Streptophyta</taxon>
        <taxon>Embryophyta</taxon>
        <taxon>Tracheophyta</taxon>
        <taxon>Spermatophyta</taxon>
        <taxon>Magnoliopsida</taxon>
        <taxon>eudicotyledons</taxon>
        <taxon>Gunneridae</taxon>
        <taxon>Pentapetalae</taxon>
        <taxon>asterids</taxon>
        <taxon>campanulids</taxon>
        <taxon>Asterales</taxon>
        <taxon>Asteraceae</taxon>
        <taxon>Asteroideae</taxon>
        <taxon>Heliantheae alliance</taxon>
        <taxon>Heliantheae</taxon>
        <taxon>Helianthus</taxon>
    </lineage>
</organism>
<name>A0A251TVP6_HELAN</name>